<feature type="domain" description="Flagellar hook-associated protein 2 C-terminal" evidence="7">
    <location>
        <begin position="228"/>
        <end position="442"/>
    </location>
</feature>
<dbReference type="EMBL" id="SNZP01000019">
    <property type="protein sequence ID" value="TDR71450.1"/>
    <property type="molecule type" value="Genomic_DNA"/>
</dbReference>
<keyword evidence="8" id="KW-0969">Cilium</keyword>
<evidence type="ECO:0000256" key="3">
    <source>
        <dbReference type="ARBA" id="ARBA00023054"/>
    </source>
</evidence>
<feature type="domain" description="Flagellar hook-associated protein 2 N-terminal" evidence="6">
    <location>
        <begin position="13"/>
        <end position="107"/>
    </location>
</feature>
<dbReference type="PANTHER" id="PTHR30288:SF0">
    <property type="entry name" value="FLAGELLAR HOOK-ASSOCIATED PROTEIN 2"/>
    <property type="match status" value="1"/>
</dbReference>
<dbReference type="OrthoDB" id="9810816at2"/>
<dbReference type="GO" id="GO:0009421">
    <property type="term" value="C:bacterial-type flagellum filament cap"/>
    <property type="evidence" value="ECO:0007669"/>
    <property type="project" value="InterPro"/>
</dbReference>
<evidence type="ECO:0000256" key="4">
    <source>
        <dbReference type="ARBA" id="ARBA00023143"/>
    </source>
</evidence>
<dbReference type="InterPro" id="IPR010809">
    <property type="entry name" value="FliD_C"/>
</dbReference>
<keyword evidence="5" id="KW-0964">Secreted</keyword>
<dbReference type="Pfam" id="PF07195">
    <property type="entry name" value="FliD_C"/>
    <property type="match status" value="1"/>
</dbReference>
<proteinExistence type="inferred from homology"/>
<dbReference type="GO" id="GO:0005576">
    <property type="term" value="C:extracellular region"/>
    <property type="evidence" value="ECO:0007669"/>
    <property type="project" value="UniProtKB-SubCell"/>
</dbReference>
<accession>A0A4V3DU84</accession>
<comment type="function">
    <text evidence="5">Required for morphogenesis and for the elongation of the flagellar filament by facilitating polymerization of the flagellin monomers at the tip of growing filament. Forms a capping structure, which prevents flagellin subunits (transported through the central channel of the flagellum) from leaking out without polymerization at the distal end.</text>
</comment>
<comment type="similarity">
    <text evidence="1 5">Belongs to the FliD family.</text>
</comment>
<dbReference type="GO" id="GO:0009424">
    <property type="term" value="C:bacterial-type flagellum hook"/>
    <property type="evidence" value="ECO:0007669"/>
    <property type="project" value="UniProtKB-UniRule"/>
</dbReference>
<keyword evidence="4 5" id="KW-0975">Bacterial flagellum</keyword>
<evidence type="ECO:0000256" key="2">
    <source>
        <dbReference type="ARBA" id="ARBA00011255"/>
    </source>
</evidence>
<dbReference type="InterPro" id="IPR003481">
    <property type="entry name" value="FliD_N"/>
</dbReference>
<keyword evidence="9" id="KW-1185">Reference proteome</keyword>
<keyword evidence="8" id="KW-0966">Cell projection</keyword>
<evidence type="ECO:0000259" key="6">
    <source>
        <dbReference type="Pfam" id="PF02465"/>
    </source>
</evidence>
<evidence type="ECO:0000256" key="5">
    <source>
        <dbReference type="RuleBase" id="RU362066"/>
    </source>
</evidence>
<comment type="subunit">
    <text evidence="2 5">Homopentamer.</text>
</comment>
<evidence type="ECO:0000313" key="8">
    <source>
        <dbReference type="EMBL" id="TDR71450.1"/>
    </source>
</evidence>
<protein>
    <recommendedName>
        <fullName evidence="5">Flagellar hook-associated protein 2</fullName>
        <shortName evidence="5">HAP2</shortName>
    </recommendedName>
    <alternativeName>
        <fullName evidence="5">Flagellar cap protein</fullName>
    </alternativeName>
</protein>
<keyword evidence="8" id="KW-0282">Flagellum</keyword>
<evidence type="ECO:0000313" key="9">
    <source>
        <dbReference type="Proteomes" id="UP000295611"/>
    </source>
</evidence>
<name>A0A4V3DU84_9NEIS</name>
<dbReference type="GO" id="GO:0007155">
    <property type="term" value="P:cell adhesion"/>
    <property type="evidence" value="ECO:0007669"/>
    <property type="project" value="InterPro"/>
</dbReference>
<dbReference type="AlphaFoldDB" id="A0A4V3DU84"/>
<evidence type="ECO:0000259" key="7">
    <source>
        <dbReference type="Pfam" id="PF07195"/>
    </source>
</evidence>
<comment type="subcellular location">
    <subcellularLocation>
        <location evidence="5">Secreted</location>
    </subcellularLocation>
    <subcellularLocation>
        <location evidence="5">Bacterial flagellum</location>
    </subcellularLocation>
</comment>
<dbReference type="PANTHER" id="PTHR30288">
    <property type="entry name" value="FLAGELLAR CAP/ASSEMBLY PROTEIN FLID"/>
    <property type="match status" value="1"/>
</dbReference>
<dbReference type="RefSeq" id="WP_133683931.1">
    <property type="nucleotide sequence ID" value="NZ_SNZP01000019.1"/>
</dbReference>
<reference evidence="8 9" key="1">
    <citation type="submission" date="2019-03" db="EMBL/GenBank/DDBJ databases">
        <title>Genomic Encyclopedia of Type Strains, Phase III (KMG-III): the genomes of soil and plant-associated and newly described type strains.</title>
        <authorList>
            <person name="Whitman W."/>
        </authorList>
    </citation>
    <scope>NUCLEOTIDE SEQUENCE [LARGE SCALE GENOMIC DNA]</scope>
    <source>
        <strain evidence="8 9">CECT 8976</strain>
    </source>
</reference>
<keyword evidence="3" id="KW-0175">Coiled coil</keyword>
<dbReference type="Proteomes" id="UP000295611">
    <property type="component" value="Unassembled WGS sequence"/>
</dbReference>
<evidence type="ECO:0000256" key="1">
    <source>
        <dbReference type="ARBA" id="ARBA00009764"/>
    </source>
</evidence>
<organism evidence="8 9">
    <name type="scientific">Paludibacterium purpuratum</name>
    <dbReference type="NCBI Taxonomy" id="1144873"/>
    <lineage>
        <taxon>Bacteria</taxon>
        <taxon>Pseudomonadati</taxon>
        <taxon>Pseudomonadota</taxon>
        <taxon>Betaproteobacteria</taxon>
        <taxon>Neisseriales</taxon>
        <taxon>Chromobacteriaceae</taxon>
        <taxon>Paludibacterium</taxon>
    </lineage>
</organism>
<dbReference type="Pfam" id="PF02465">
    <property type="entry name" value="FliD_N"/>
    <property type="match status" value="1"/>
</dbReference>
<dbReference type="GO" id="GO:0071973">
    <property type="term" value="P:bacterial-type flagellum-dependent cell motility"/>
    <property type="evidence" value="ECO:0007669"/>
    <property type="project" value="TreeGrafter"/>
</dbReference>
<comment type="caution">
    <text evidence="8">The sequence shown here is derived from an EMBL/GenBank/DDBJ whole genome shotgun (WGS) entry which is preliminary data.</text>
</comment>
<sequence>MSTPSISSATGPLDVQGLVSQLMTVAQQPLNRMNTQLQTDNSQISDYGTLSSDLTSLQSTLSGLSSGTFINTLKAASSNTTILSATADNTANAGSYNVTVNNLATAQNLAYTGQASETASLGNTADSLNFTFGNGTTSSVSIAANSSLDQIASSINAAGIGVSASVVKADSSATPYRLVLTGNTVGAGQSFSTASASGQASLSFLSFDAASAVNGSNQITDSRLTAQAQDANLTVNGLTMTSSSNTVTTAVLGVSMNLTQTGSTVLNVTRDSTAIQNKVQSFVTAYNKLQSDSTSLYGGDLQGDFNLVQLQNTFNSLLQTPISGANGTTEVAYLAQVGVSIQKDGSLSLDSTALNSAISNNATAVANVFGNSNNDGYAQRFNTQINNLLGPQGLITTKTTSLNQMASDEKTRITQEQTRLSTVQAGYLSLYTNLNSALMQMEQTSSSLAKMISSTSSG</sequence>
<gene>
    <name evidence="8" type="ORF">DFP86_11933</name>
</gene>
<dbReference type="InterPro" id="IPR040026">
    <property type="entry name" value="FliD"/>
</dbReference>